<evidence type="ECO:0000313" key="1">
    <source>
        <dbReference type="EMBL" id="SFL50407.1"/>
    </source>
</evidence>
<dbReference type="InterPro" id="IPR036390">
    <property type="entry name" value="WH_DNA-bd_sf"/>
</dbReference>
<dbReference type="InterPro" id="IPR043128">
    <property type="entry name" value="Rev_trsase/Diguanyl_cyclase"/>
</dbReference>
<proteinExistence type="predicted"/>
<dbReference type="SUPFAM" id="SSF46785">
    <property type="entry name" value="Winged helix' DNA-binding domain"/>
    <property type="match status" value="1"/>
</dbReference>
<evidence type="ECO:0000313" key="2">
    <source>
        <dbReference type="Proteomes" id="UP000199520"/>
    </source>
</evidence>
<protein>
    <recommendedName>
        <fullName evidence="3">HTH domain-containing protein</fullName>
    </recommendedName>
</protein>
<organism evidence="1 2">
    <name type="scientific">Pelosinus propionicus DSM 13327</name>
    <dbReference type="NCBI Taxonomy" id="1123291"/>
    <lineage>
        <taxon>Bacteria</taxon>
        <taxon>Bacillati</taxon>
        <taxon>Bacillota</taxon>
        <taxon>Negativicutes</taxon>
        <taxon>Selenomonadales</taxon>
        <taxon>Sporomusaceae</taxon>
        <taxon>Pelosinus</taxon>
    </lineage>
</organism>
<name>A0A1I4I8K4_9FIRM</name>
<dbReference type="Gene3D" id="3.30.70.270">
    <property type="match status" value="1"/>
</dbReference>
<accession>A0A1I4I8K4</accession>
<evidence type="ECO:0008006" key="3">
    <source>
        <dbReference type="Google" id="ProtNLM"/>
    </source>
</evidence>
<dbReference type="OrthoDB" id="4986073at2"/>
<dbReference type="Proteomes" id="UP000199520">
    <property type="component" value="Unassembled WGS sequence"/>
</dbReference>
<reference evidence="2" key="1">
    <citation type="submission" date="2016-10" db="EMBL/GenBank/DDBJ databases">
        <authorList>
            <person name="Varghese N."/>
            <person name="Submissions S."/>
        </authorList>
    </citation>
    <scope>NUCLEOTIDE SEQUENCE [LARGE SCALE GENOMIC DNA]</scope>
    <source>
        <strain evidence="2">DSM 13327</strain>
    </source>
</reference>
<dbReference type="AlphaFoldDB" id="A0A1I4I8K4"/>
<dbReference type="RefSeq" id="WP_090933524.1">
    <property type="nucleotide sequence ID" value="NZ_FOTS01000007.1"/>
</dbReference>
<dbReference type="EMBL" id="FOTS01000007">
    <property type="protein sequence ID" value="SFL50407.1"/>
    <property type="molecule type" value="Genomic_DNA"/>
</dbReference>
<gene>
    <name evidence="1" type="ORF">SAMN04490355_100714</name>
</gene>
<sequence length="440" mass="49350">MEKLIRLAIVGPADSAAIAYEVALERRDYLVPMVLAYEDASEVADILAQNMNEFDMWLFSGIVPYQRAVAVNSNQPLFYIPHTGSSLYRALLEILHTQKIVMESISFDTFSEKEIVETFKDTALPLPRIYANQYKGVVTAKEVTEWHYALWKNGKTDVAITCFLATYKNLQKLGVPVVRIWPTRCNIRTTLEFAIKSFEAQRVKGSQLAVQHIVIDDYGDIVRASSSYNVKKVELKLYEILVNYAHQLQGSVIMRGDGQFTLYSTRGILTEFTDEFTVMPILDEITRNVNAKVSGGIGFGLTAYAAEENSFAALGLGAGKGHWMVVTDEHTVIGPLSSRVHLKYSIRTNDHGLRQLADTLNISITTVNRLMAIIDKLEQNNLAADDLAMYLNITARSARRMLSNLVDKGFAKIEGEELVGKGRPRKIYKVLLKELVQSIK</sequence>
<dbReference type="STRING" id="1123291.SAMN04490355_100714"/>
<keyword evidence="2" id="KW-1185">Reference proteome</keyword>